<protein>
    <submittedName>
        <fullName evidence="8">Alpha/beta-hydrolase</fullName>
    </submittedName>
</protein>
<evidence type="ECO:0000256" key="1">
    <source>
        <dbReference type="ARBA" id="ARBA00009431"/>
    </source>
</evidence>
<dbReference type="OrthoDB" id="443318at2759"/>
<keyword evidence="3" id="KW-0645">Protease</keyword>
<keyword evidence="4" id="KW-0378">Hydrolase</keyword>
<keyword evidence="9" id="KW-1185">Reference proteome</keyword>
<dbReference type="Pfam" id="PF00450">
    <property type="entry name" value="Peptidase_S10"/>
    <property type="match status" value="1"/>
</dbReference>
<dbReference type="EMBL" id="ML978125">
    <property type="protein sequence ID" value="KAF2099509.1"/>
    <property type="molecule type" value="Genomic_DNA"/>
</dbReference>
<accession>A0A9P4IEM3</accession>
<evidence type="ECO:0000256" key="5">
    <source>
        <dbReference type="ARBA" id="ARBA00023180"/>
    </source>
</evidence>
<name>A0A9P4IEM3_9PEZI</name>
<evidence type="ECO:0000313" key="8">
    <source>
        <dbReference type="EMBL" id="KAF2099509.1"/>
    </source>
</evidence>
<evidence type="ECO:0000256" key="2">
    <source>
        <dbReference type="ARBA" id="ARBA00022645"/>
    </source>
</evidence>
<dbReference type="GO" id="GO:0006508">
    <property type="term" value="P:proteolysis"/>
    <property type="evidence" value="ECO:0007669"/>
    <property type="project" value="UniProtKB-KW"/>
</dbReference>
<dbReference type="Proteomes" id="UP000799772">
    <property type="component" value="Unassembled WGS sequence"/>
</dbReference>
<dbReference type="PANTHER" id="PTHR11802:SF64">
    <property type="entry name" value="CARBOXYPEPTIDASE"/>
    <property type="match status" value="1"/>
</dbReference>
<dbReference type="InterPro" id="IPR029058">
    <property type="entry name" value="AB_hydrolase_fold"/>
</dbReference>
<gene>
    <name evidence="8" type="ORF">NA57DRAFT_55473</name>
</gene>
<feature type="chain" id="PRO_5040172729" evidence="7">
    <location>
        <begin position="21"/>
        <end position="572"/>
    </location>
</feature>
<dbReference type="GO" id="GO:0004185">
    <property type="term" value="F:serine-type carboxypeptidase activity"/>
    <property type="evidence" value="ECO:0007669"/>
    <property type="project" value="InterPro"/>
</dbReference>
<feature type="signal peptide" evidence="7">
    <location>
        <begin position="1"/>
        <end position="20"/>
    </location>
</feature>
<dbReference type="SUPFAM" id="SSF53474">
    <property type="entry name" value="alpha/beta-Hydrolases"/>
    <property type="match status" value="1"/>
</dbReference>
<dbReference type="PRINTS" id="PR00724">
    <property type="entry name" value="CRBOXYPTASEC"/>
</dbReference>
<evidence type="ECO:0000313" key="9">
    <source>
        <dbReference type="Proteomes" id="UP000799772"/>
    </source>
</evidence>
<keyword evidence="5" id="KW-0325">Glycoprotein</keyword>
<evidence type="ECO:0000256" key="6">
    <source>
        <dbReference type="SAM" id="MobiDB-lite"/>
    </source>
</evidence>
<feature type="region of interest" description="Disordered" evidence="6">
    <location>
        <begin position="545"/>
        <end position="572"/>
    </location>
</feature>
<evidence type="ECO:0000256" key="4">
    <source>
        <dbReference type="ARBA" id="ARBA00022801"/>
    </source>
</evidence>
<comment type="similarity">
    <text evidence="1">Belongs to the peptidase S10 family.</text>
</comment>
<dbReference type="GO" id="GO:0000324">
    <property type="term" value="C:fungal-type vacuole"/>
    <property type="evidence" value="ECO:0007669"/>
    <property type="project" value="TreeGrafter"/>
</dbReference>
<dbReference type="InterPro" id="IPR001563">
    <property type="entry name" value="Peptidase_S10"/>
</dbReference>
<evidence type="ECO:0000256" key="7">
    <source>
        <dbReference type="SAM" id="SignalP"/>
    </source>
</evidence>
<proteinExistence type="inferred from homology"/>
<keyword evidence="7" id="KW-0732">Signal</keyword>
<feature type="compositionally biased region" description="Basic residues" evidence="6">
    <location>
        <begin position="558"/>
        <end position="572"/>
    </location>
</feature>
<organism evidence="8 9">
    <name type="scientific">Rhizodiscina lignyota</name>
    <dbReference type="NCBI Taxonomy" id="1504668"/>
    <lineage>
        <taxon>Eukaryota</taxon>
        <taxon>Fungi</taxon>
        <taxon>Dikarya</taxon>
        <taxon>Ascomycota</taxon>
        <taxon>Pezizomycotina</taxon>
        <taxon>Dothideomycetes</taxon>
        <taxon>Pleosporomycetidae</taxon>
        <taxon>Aulographales</taxon>
        <taxon>Rhizodiscinaceae</taxon>
        <taxon>Rhizodiscina</taxon>
    </lineage>
</organism>
<comment type="caution">
    <text evidence="8">The sequence shown here is derived from an EMBL/GenBank/DDBJ whole genome shotgun (WGS) entry which is preliminary data.</text>
</comment>
<dbReference type="AlphaFoldDB" id="A0A9P4IEM3"/>
<evidence type="ECO:0000256" key="3">
    <source>
        <dbReference type="ARBA" id="ARBA00022670"/>
    </source>
</evidence>
<keyword evidence="2" id="KW-0121">Carboxypeptidase</keyword>
<dbReference type="Gene3D" id="3.40.50.1820">
    <property type="entry name" value="alpha/beta hydrolase"/>
    <property type="match status" value="2"/>
</dbReference>
<sequence>MNWSRSLCLTLSALAASTLAQFVAPPTDLIKKTGYAGIDVRYKQVPPGICELNPHVKSFSGYADVADGQHLFFWFFEARNGKPEEAPLTLWINGGPGSSSMIGLWQELGPCYVNASGDVYNNPNSWSEVSNMIFIDQPTQVGFSYSEPVPAYISPDSGDIVQLPDNTCPDYASDWSCGTYSYPNITLTANSTTNAAPYLWKALQGFMGAFPQYSREGFVFATESYGGHYGPTFSEYIEEQNAELPYGAKEIHMEGVLIGNGWYDPLLQYAGYYNFTVFPGNTYDVTVNSTVAEIMHNGMYGKGNCWDQTIDCYNTGRDDVCSASDSFCYNEVEVIYDTYLGRDEYDVRELTPDPFPPNFYFDYLNTEKVQKAIGAYQNYTDFGPAVGSAFGTTGDDDRVLSIIDDMRKLVEADLNVVMYFGDADYICNWIGGYAVANEIAVPGFESAGFVNVSTSDGVVHGQVKSVGKFSFLRVFESGHEVPFYQPVIALAMIERTTKGLDIATGKVKTGPGYKTKGPRDSTYREGNSTVQKKVIPTDWIYDLTTNIPHAPPKGSKSPSRRMARRGAPVRRH</sequence>
<reference evidence="8" key="1">
    <citation type="journal article" date="2020" name="Stud. Mycol.">
        <title>101 Dothideomycetes genomes: a test case for predicting lifestyles and emergence of pathogens.</title>
        <authorList>
            <person name="Haridas S."/>
            <person name="Albert R."/>
            <person name="Binder M."/>
            <person name="Bloem J."/>
            <person name="Labutti K."/>
            <person name="Salamov A."/>
            <person name="Andreopoulos B."/>
            <person name="Baker S."/>
            <person name="Barry K."/>
            <person name="Bills G."/>
            <person name="Bluhm B."/>
            <person name="Cannon C."/>
            <person name="Castanera R."/>
            <person name="Culley D."/>
            <person name="Daum C."/>
            <person name="Ezra D."/>
            <person name="Gonzalez J."/>
            <person name="Henrissat B."/>
            <person name="Kuo A."/>
            <person name="Liang C."/>
            <person name="Lipzen A."/>
            <person name="Lutzoni F."/>
            <person name="Magnuson J."/>
            <person name="Mondo S."/>
            <person name="Nolan M."/>
            <person name="Ohm R."/>
            <person name="Pangilinan J."/>
            <person name="Park H.-J."/>
            <person name="Ramirez L."/>
            <person name="Alfaro M."/>
            <person name="Sun H."/>
            <person name="Tritt A."/>
            <person name="Yoshinaga Y."/>
            <person name="Zwiers L.-H."/>
            <person name="Turgeon B."/>
            <person name="Goodwin S."/>
            <person name="Spatafora J."/>
            <person name="Crous P."/>
            <person name="Grigoriev I."/>
        </authorList>
    </citation>
    <scope>NUCLEOTIDE SEQUENCE</scope>
    <source>
        <strain evidence="8">CBS 133067</strain>
    </source>
</reference>
<dbReference type="PANTHER" id="PTHR11802">
    <property type="entry name" value="SERINE PROTEASE FAMILY S10 SERINE CARBOXYPEPTIDASE"/>
    <property type="match status" value="1"/>
</dbReference>
<dbReference type="Gene3D" id="1.10.287.410">
    <property type="match status" value="1"/>
</dbReference>